<protein>
    <submittedName>
        <fullName evidence="4">Aldehyde dehydrogenase EutE</fullName>
    </submittedName>
</protein>
<keyword evidence="2" id="KW-0520">NAD</keyword>
<dbReference type="InterPro" id="IPR012408">
    <property type="entry name" value="Acetald_propionald_DH-rel"/>
</dbReference>
<accession>A0ABR7JT35</accession>
<evidence type="ECO:0000256" key="2">
    <source>
        <dbReference type="ARBA" id="ARBA00023027"/>
    </source>
</evidence>
<evidence type="ECO:0000259" key="3">
    <source>
        <dbReference type="Pfam" id="PF00171"/>
    </source>
</evidence>
<dbReference type="InterPro" id="IPR016163">
    <property type="entry name" value="Ald_DH_C"/>
</dbReference>
<evidence type="ECO:0000313" key="5">
    <source>
        <dbReference type="Proteomes" id="UP000609849"/>
    </source>
</evidence>
<organism evidence="4 5">
    <name type="scientific">Romboutsia faecis</name>
    <dbReference type="NCBI Taxonomy" id="2764597"/>
    <lineage>
        <taxon>Bacteria</taxon>
        <taxon>Bacillati</taxon>
        <taxon>Bacillota</taxon>
        <taxon>Clostridia</taxon>
        <taxon>Peptostreptococcales</taxon>
        <taxon>Peptostreptococcaceae</taxon>
        <taxon>Romboutsia</taxon>
    </lineage>
</organism>
<dbReference type="PIRSF" id="PIRSF036410">
    <property type="entry name" value="EutE_PduP"/>
    <property type="match status" value="1"/>
</dbReference>
<name>A0ABR7JT35_9FIRM</name>
<evidence type="ECO:0000256" key="1">
    <source>
        <dbReference type="ARBA" id="ARBA00023002"/>
    </source>
</evidence>
<dbReference type="Pfam" id="PF00171">
    <property type="entry name" value="Aldedh"/>
    <property type="match status" value="1"/>
</dbReference>
<dbReference type="Gene3D" id="3.40.605.10">
    <property type="entry name" value="Aldehyde Dehydrogenase, Chain A, domain 1"/>
    <property type="match status" value="1"/>
</dbReference>
<sequence>MNISTLDIEKVVKKVIEGIDVKEKENCVDCVDGIFENMNDAVEAAFIAQKEYMKCTMADRDRFIKAIREEFYNDELIELISRMSVEETGMGEVEYKIIKNKLVIEKTPGIEDLKSEAISGDDGLTLVELSPFGVIGAIAPTTNPTETLLCNSIGMLAAGNSVVFSPHPRAKKVSTLTIQTINRALRKAGAPENLVVSVAEPSIENTNIMIKHDKVKLLVATGGPGIVKLVLSSGKKAIGAGAGNPPAVVDETADIEKAAKDIIDGCSFDNNLPCIAEKEVIAVDSIADYLIFNMNKNGAYQITDKDLLDKLVKLVLNDKLKIKTEFVGKSAKYILSKLGIEVDSSIKVIIMETDKEHPFVQEELMMPILPIVRVKDVDEAIDLAVEVEHGNRHTAIMHSKNVDKLTKMARLIQTTIFVKNGPSYAGIGVGGEGHTTFTIAGPTGEGLTSAKTFTRKRRCVLVEGFNVR</sequence>
<dbReference type="InterPro" id="IPR016162">
    <property type="entry name" value="Ald_DH_N"/>
</dbReference>
<evidence type="ECO:0000313" key="4">
    <source>
        <dbReference type="EMBL" id="MBC5997928.1"/>
    </source>
</evidence>
<dbReference type="PANTHER" id="PTHR11699">
    <property type="entry name" value="ALDEHYDE DEHYDROGENASE-RELATED"/>
    <property type="match status" value="1"/>
</dbReference>
<keyword evidence="5" id="KW-1185">Reference proteome</keyword>
<dbReference type="EMBL" id="JACRWE010000008">
    <property type="protein sequence ID" value="MBC5997928.1"/>
    <property type="molecule type" value="Genomic_DNA"/>
</dbReference>
<feature type="domain" description="Aldehyde dehydrogenase" evidence="3">
    <location>
        <begin position="19"/>
        <end position="424"/>
    </location>
</feature>
<dbReference type="InterPro" id="IPR015590">
    <property type="entry name" value="Aldehyde_DH_dom"/>
</dbReference>
<gene>
    <name evidence="4" type="ORF">H8923_14290</name>
</gene>
<dbReference type="InterPro" id="IPR016161">
    <property type="entry name" value="Ald_DH/histidinol_DH"/>
</dbReference>
<dbReference type="Gene3D" id="3.40.309.10">
    <property type="entry name" value="Aldehyde Dehydrogenase, Chain A, domain 2"/>
    <property type="match status" value="1"/>
</dbReference>
<comment type="caution">
    <text evidence="4">The sequence shown here is derived from an EMBL/GenBank/DDBJ whole genome shotgun (WGS) entry which is preliminary data.</text>
</comment>
<reference evidence="4 5" key="1">
    <citation type="submission" date="2020-08" db="EMBL/GenBank/DDBJ databases">
        <authorList>
            <person name="Liu C."/>
            <person name="Sun Q."/>
        </authorList>
    </citation>
    <scope>NUCLEOTIDE SEQUENCE [LARGE SCALE GENOMIC DNA]</scope>
    <source>
        <strain evidence="4 5">NSJ-18</strain>
    </source>
</reference>
<keyword evidence="1" id="KW-0560">Oxidoreductase</keyword>
<dbReference type="NCBIfam" id="NF011927">
    <property type="entry name" value="PRK15398.1"/>
    <property type="match status" value="1"/>
</dbReference>
<proteinExistence type="predicted"/>
<dbReference type="SUPFAM" id="SSF53720">
    <property type="entry name" value="ALDH-like"/>
    <property type="match status" value="1"/>
</dbReference>
<dbReference type="Proteomes" id="UP000609849">
    <property type="component" value="Unassembled WGS sequence"/>
</dbReference>
<dbReference type="CDD" id="cd07121">
    <property type="entry name" value="ALDH_EutE"/>
    <property type="match status" value="1"/>
</dbReference>
<dbReference type="RefSeq" id="WP_153972611.1">
    <property type="nucleotide sequence ID" value="NZ_JACRWE010000008.1"/>
</dbReference>